<dbReference type="EMBL" id="RCMK01000139">
    <property type="protein sequence ID" value="KAG2947176.1"/>
    <property type="molecule type" value="Genomic_DNA"/>
</dbReference>
<dbReference type="EMBL" id="RCMG01000157">
    <property type="protein sequence ID" value="KAG2861342.1"/>
    <property type="molecule type" value="Genomic_DNA"/>
</dbReference>
<dbReference type="Proteomes" id="UP000735874">
    <property type="component" value="Unassembled WGS sequence"/>
</dbReference>
<evidence type="ECO:0000313" key="1">
    <source>
        <dbReference type="EMBL" id="KAG2861342.1"/>
    </source>
</evidence>
<sequence length="74" mass="8396">MLLLIHGQRCLQSQIIWSSGVDDINDDFTPKRGNNSSKVIIAASEDVREVRKKLREKMRQQEVNVKFGILVAGD</sequence>
<organism evidence="3 4">
    <name type="scientific">Phytophthora cactorum</name>
    <dbReference type="NCBI Taxonomy" id="29920"/>
    <lineage>
        <taxon>Eukaryota</taxon>
        <taxon>Sar</taxon>
        <taxon>Stramenopiles</taxon>
        <taxon>Oomycota</taxon>
        <taxon>Peronosporomycetes</taxon>
        <taxon>Peronosporales</taxon>
        <taxon>Peronosporaceae</taxon>
        <taxon>Phytophthora</taxon>
    </lineage>
</organism>
<protein>
    <submittedName>
        <fullName evidence="3">Uncharacterized protein</fullName>
    </submittedName>
</protein>
<proteinExistence type="predicted"/>
<evidence type="ECO:0000313" key="3">
    <source>
        <dbReference type="EMBL" id="KAG2947176.1"/>
    </source>
</evidence>
<evidence type="ECO:0000313" key="4">
    <source>
        <dbReference type="Proteomes" id="UP000736787"/>
    </source>
</evidence>
<reference evidence="3" key="1">
    <citation type="submission" date="2018-10" db="EMBL/GenBank/DDBJ databases">
        <title>Effector identification in a new, highly contiguous assembly of the strawberry crown rot pathogen Phytophthora cactorum.</title>
        <authorList>
            <person name="Armitage A.D."/>
            <person name="Nellist C.F."/>
            <person name="Bates H."/>
            <person name="Vickerstaff R.J."/>
            <person name="Harrison R.J."/>
        </authorList>
    </citation>
    <scope>NUCLEOTIDE SEQUENCE</scope>
    <source>
        <strain evidence="1">15-7</strain>
        <strain evidence="2">4032</strain>
        <strain evidence="3">4040</strain>
    </source>
</reference>
<name>A0A8T1DZH3_9STRA</name>
<dbReference type="Proteomes" id="UP000736787">
    <property type="component" value="Unassembled WGS sequence"/>
</dbReference>
<dbReference type="EMBL" id="RCMI01000115">
    <property type="protein sequence ID" value="KAG2933364.1"/>
    <property type="molecule type" value="Genomic_DNA"/>
</dbReference>
<gene>
    <name evidence="1" type="ORF">PC113_g7272</name>
    <name evidence="2" type="ORF">PC115_g5488</name>
    <name evidence="3" type="ORF">PC117_g7003</name>
</gene>
<accession>A0A8T1DZH3</accession>
<dbReference type="Proteomes" id="UP000774804">
    <property type="component" value="Unassembled WGS sequence"/>
</dbReference>
<comment type="caution">
    <text evidence="3">The sequence shown here is derived from an EMBL/GenBank/DDBJ whole genome shotgun (WGS) entry which is preliminary data.</text>
</comment>
<evidence type="ECO:0000313" key="2">
    <source>
        <dbReference type="EMBL" id="KAG2933364.1"/>
    </source>
</evidence>
<dbReference type="AlphaFoldDB" id="A0A8T1DZH3"/>